<dbReference type="PANTHER" id="PTHR15910">
    <property type="entry name" value="ARCHAEMETZINCIN"/>
    <property type="match status" value="1"/>
</dbReference>
<reference evidence="7 8" key="1">
    <citation type="submission" date="2017-04" db="EMBL/GenBank/DDBJ databases">
        <title>Draft Aigarchaeota genome from a New Zealand hot spring.</title>
        <authorList>
            <person name="Reysenbach A.-L."/>
            <person name="Donaho J.A."/>
            <person name="Gerhart J."/>
            <person name="Kelley J.F."/>
            <person name="Kouba K."/>
            <person name="Podar M."/>
            <person name="Stott M."/>
        </authorList>
    </citation>
    <scope>NUCLEOTIDE SEQUENCE [LARGE SCALE GENOMIC DNA]</scope>
    <source>
        <strain evidence="7">NZ13_MG1</strain>
    </source>
</reference>
<dbReference type="Proteomes" id="UP000244066">
    <property type="component" value="Unassembled WGS sequence"/>
</dbReference>
<evidence type="ECO:0000256" key="4">
    <source>
        <dbReference type="ARBA" id="ARBA00022801"/>
    </source>
</evidence>
<comment type="cofactor">
    <cofactor evidence="1">
        <name>Zn(2+)</name>
        <dbReference type="ChEBI" id="CHEBI:29105"/>
    </cofactor>
</comment>
<evidence type="ECO:0000313" key="8">
    <source>
        <dbReference type="Proteomes" id="UP000244066"/>
    </source>
</evidence>
<keyword evidence="5" id="KW-0862">Zinc</keyword>
<keyword evidence="4" id="KW-0378">Hydrolase</keyword>
<evidence type="ECO:0000256" key="3">
    <source>
        <dbReference type="ARBA" id="ARBA00022723"/>
    </source>
</evidence>
<dbReference type="AlphaFoldDB" id="A0A2R7Y890"/>
<name>A0A2R7Y890_9ARCH</name>
<dbReference type="PANTHER" id="PTHR15910:SF1">
    <property type="entry name" value="ARCHAEMETZINCIN-2"/>
    <property type="match status" value="1"/>
</dbReference>
<evidence type="ECO:0008006" key="9">
    <source>
        <dbReference type="Google" id="ProtNLM"/>
    </source>
</evidence>
<comment type="caution">
    <text evidence="7">The sequence shown here is derived from an EMBL/GenBank/DDBJ whole genome shotgun (WGS) entry which is preliminary data.</text>
</comment>
<gene>
    <name evidence="7" type="ORF">B9J98_02115</name>
</gene>
<organism evidence="7 8">
    <name type="scientific">Candidatus Terraquivivens tikiterensis</name>
    <dbReference type="NCBI Taxonomy" id="1980982"/>
    <lineage>
        <taxon>Archaea</taxon>
        <taxon>Nitrososphaerota</taxon>
        <taxon>Candidatus Wolframiiraptoraceae</taxon>
        <taxon>Candidatus Terraquivivens</taxon>
    </lineage>
</organism>
<dbReference type="NCBIfam" id="NF033823">
    <property type="entry name" value="archmetzin"/>
    <property type="match status" value="1"/>
</dbReference>
<evidence type="ECO:0000313" key="7">
    <source>
        <dbReference type="EMBL" id="PUA33760.1"/>
    </source>
</evidence>
<dbReference type="Pfam" id="PF07998">
    <property type="entry name" value="Peptidase_M54"/>
    <property type="match status" value="1"/>
</dbReference>
<dbReference type="Gene3D" id="3.40.390.10">
    <property type="entry name" value="Collagenase (Catalytic Domain)"/>
    <property type="match status" value="1"/>
</dbReference>
<dbReference type="GO" id="GO:0008237">
    <property type="term" value="F:metallopeptidase activity"/>
    <property type="evidence" value="ECO:0007669"/>
    <property type="project" value="UniProtKB-KW"/>
</dbReference>
<dbReference type="CDD" id="cd11375">
    <property type="entry name" value="Peptidase_M54"/>
    <property type="match status" value="1"/>
</dbReference>
<dbReference type="PIRSF" id="PIRSF005785">
    <property type="entry name" value="Zn-prot_arch"/>
    <property type="match status" value="1"/>
</dbReference>
<dbReference type="GO" id="GO:0006508">
    <property type="term" value="P:proteolysis"/>
    <property type="evidence" value="ECO:0007669"/>
    <property type="project" value="UniProtKB-KW"/>
</dbReference>
<dbReference type="EMBL" id="NDWU01000004">
    <property type="protein sequence ID" value="PUA33760.1"/>
    <property type="molecule type" value="Genomic_DNA"/>
</dbReference>
<evidence type="ECO:0000256" key="5">
    <source>
        <dbReference type="ARBA" id="ARBA00022833"/>
    </source>
</evidence>
<dbReference type="InterPro" id="IPR024079">
    <property type="entry name" value="MetalloPept_cat_dom_sf"/>
</dbReference>
<evidence type="ECO:0000256" key="1">
    <source>
        <dbReference type="ARBA" id="ARBA00001947"/>
    </source>
</evidence>
<evidence type="ECO:0000256" key="6">
    <source>
        <dbReference type="ARBA" id="ARBA00023049"/>
    </source>
</evidence>
<protein>
    <recommendedName>
        <fullName evidence="9">Archaemetzincin</fullName>
    </recommendedName>
</protein>
<keyword evidence="2" id="KW-0645">Protease</keyword>
<sequence length="170" mass="19373">MRKLRVIRSTVLGSIAEDVAERIKEVYRLDVTVDEGTFSVTPQSFNALRRQHNAVSLAEILSKMKGDDELLLALVDVDIYAPGLNYCFGIALKGVAVVSTYRLDPKFYGLPHDESLYRERIIKEACHEVGHLLGLQHCHEPKCVMRFSNWIYDTDVKGYMPCARCLKKLR</sequence>
<keyword evidence="6" id="KW-0482">Metalloprotease</keyword>
<dbReference type="InterPro" id="IPR012962">
    <property type="entry name" value="Pept_M54_archaemetzincn"/>
</dbReference>
<dbReference type="SUPFAM" id="SSF55486">
    <property type="entry name" value="Metalloproteases ('zincins'), catalytic domain"/>
    <property type="match status" value="1"/>
</dbReference>
<evidence type="ECO:0000256" key="2">
    <source>
        <dbReference type="ARBA" id="ARBA00022670"/>
    </source>
</evidence>
<proteinExistence type="predicted"/>
<keyword evidence="3" id="KW-0479">Metal-binding</keyword>
<accession>A0A2R7Y890</accession>
<dbReference type="InterPro" id="IPR012091">
    <property type="entry name" value="Pept_M54_archaemetzncn_arc/bac"/>
</dbReference>
<dbReference type="GO" id="GO:0008270">
    <property type="term" value="F:zinc ion binding"/>
    <property type="evidence" value="ECO:0007669"/>
    <property type="project" value="InterPro"/>
</dbReference>